<keyword evidence="3" id="KW-1185">Reference proteome</keyword>
<dbReference type="AlphaFoldDB" id="A0A7K6TX86"/>
<feature type="compositionally biased region" description="Low complexity" evidence="1">
    <location>
        <begin position="433"/>
        <end position="448"/>
    </location>
</feature>
<evidence type="ECO:0000256" key="1">
    <source>
        <dbReference type="SAM" id="MobiDB-lite"/>
    </source>
</evidence>
<feature type="non-terminal residue" evidence="2">
    <location>
        <position position="523"/>
    </location>
</feature>
<reference evidence="2 3" key="1">
    <citation type="submission" date="2019-09" db="EMBL/GenBank/DDBJ databases">
        <title>Bird 10,000 Genomes (B10K) Project - Family phase.</title>
        <authorList>
            <person name="Zhang G."/>
        </authorList>
    </citation>
    <scope>NUCLEOTIDE SEQUENCE [LARGE SCALE GENOMIC DNA]</scope>
    <source>
        <strain evidence="2">B10K-DU-029-76</strain>
        <tissue evidence="2">Heart</tissue>
    </source>
</reference>
<protein>
    <submittedName>
        <fullName evidence="2">ZN638 protein</fullName>
    </submittedName>
</protein>
<feature type="compositionally biased region" description="Basic and acidic residues" evidence="1">
    <location>
        <begin position="420"/>
        <end position="431"/>
    </location>
</feature>
<dbReference type="Proteomes" id="UP000559068">
    <property type="component" value="Unassembled WGS sequence"/>
</dbReference>
<name>A0A7K6TX86_9AVES</name>
<feature type="region of interest" description="Disordered" evidence="1">
    <location>
        <begin position="420"/>
        <end position="459"/>
    </location>
</feature>
<comment type="caution">
    <text evidence="2">The sequence shown here is derived from an EMBL/GenBank/DDBJ whole genome shotgun (WGS) entry which is preliminary data.</text>
</comment>
<feature type="region of interest" description="Disordered" evidence="1">
    <location>
        <begin position="69"/>
        <end position="125"/>
    </location>
</feature>
<dbReference type="EMBL" id="VZRW01003492">
    <property type="protein sequence ID" value="NWX14649.1"/>
    <property type="molecule type" value="Genomic_DNA"/>
</dbReference>
<organism evidence="2 3">
    <name type="scientific">Aegotheles bennettii</name>
    <dbReference type="NCBI Taxonomy" id="48278"/>
    <lineage>
        <taxon>Eukaryota</taxon>
        <taxon>Metazoa</taxon>
        <taxon>Chordata</taxon>
        <taxon>Craniata</taxon>
        <taxon>Vertebrata</taxon>
        <taxon>Euteleostomi</taxon>
        <taxon>Archelosauria</taxon>
        <taxon>Archosauria</taxon>
        <taxon>Dinosauria</taxon>
        <taxon>Saurischia</taxon>
        <taxon>Theropoda</taxon>
        <taxon>Coelurosauria</taxon>
        <taxon>Aves</taxon>
        <taxon>Neognathae</taxon>
        <taxon>Neoaves</taxon>
        <taxon>Strisores</taxon>
        <taxon>Caprimulgiformes</taxon>
        <taxon>Aegothelidae</taxon>
        <taxon>Aegotheles</taxon>
    </lineage>
</organism>
<evidence type="ECO:0000313" key="2">
    <source>
        <dbReference type="EMBL" id="NWX14649.1"/>
    </source>
</evidence>
<evidence type="ECO:0000313" key="3">
    <source>
        <dbReference type="Proteomes" id="UP000559068"/>
    </source>
</evidence>
<dbReference type="OrthoDB" id="10072641at2759"/>
<accession>A0A7K6TX86</accession>
<feature type="non-terminal residue" evidence="2">
    <location>
        <position position="1"/>
    </location>
</feature>
<sequence>FVLFLESLAPLVNSLNLGVASPLLLGPPPLQLAQFKTQLALQQLTSVATSSSAPPYAWLNQAFLKSTMFSPRGTLPQRPRGPNPSGTKPPGSFQGGGAGGVQRKPTPGAPQGAAPRFSGQETIQWTGSQRINVRVTLHRADPRQVKEKTNLHQEQKVEPRTSCWDGNPRSAATGGQKPPAPSQIPEQNVNAQNRYTPESASSILASFGLSNEDLEELSRYPDDQLTPENMPLILREIRIRKMGHSLPGIHTQSRGEEKVGGASNAAVKSKVIDYGHASKYGYSEDPLEVHTYNPEVQPGDPLKARVYNPEAPSGENREDFQREQNVSVSVPPPSVVCNAVFPVEELIKPTGFQSDSSNTPSFFPAETPGKVSGLCASAAGLTPMMPPVMPPLVQQPMTQHVMPPVTQPPFSPEVIPTVSQHERIQHERIQHDPGPSQPSTQSTSGTGQKPFQPQPEGPIRSPFGIVKASWLPVFLQPDAQKIKRLPTPSMMNDYYATSPRIFPHMCSLCNIECTHIKVSVFHR</sequence>
<feature type="compositionally biased region" description="Basic and acidic residues" evidence="1">
    <location>
        <begin position="138"/>
        <end position="159"/>
    </location>
</feature>
<proteinExistence type="predicted"/>
<feature type="region of interest" description="Disordered" evidence="1">
    <location>
        <begin position="137"/>
        <end position="186"/>
    </location>
</feature>
<gene>
    <name evidence="2" type="primary">Znf638_0</name>
    <name evidence="2" type="ORF">AEGBEN_R06913</name>
</gene>